<feature type="domain" description="Conserved oligomeric Golgi complex subunit 3 C-terminal" evidence="11">
    <location>
        <begin position="287"/>
        <end position="622"/>
    </location>
</feature>
<evidence type="ECO:0000256" key="2">
    <source>
        <dbReference type="ARBA" id="ARBA00009936"/>
    </source>
</evidence>
<dbReference type="Pfam" id="PF04136">
    <property type="entry name" value="COG3_N"/>
    <property type="match status" value="1"/>
</dbReference>
<evidence type="ECO:0000256" key="8">
    <source>
        <dbReference type="ARBA" id="ARBA00031339"/>
    </source>
</evidence>
<comment type="caution">
    <text evidence="12">The sequence shown here is derived from an EMBL/GenBank/DDBJ whole genome shotgun (WGS) entry which is preliminary data.</text>
</comment>
<dbReference type="GO" id="GO:0032258">
    <property type="term" value="P:cytoplasm to vacuole targeting by the Cvt pathway"/>
    <property type="evidence" value="ECO:0007669"/>
    <property type="project" value="TreeGrafter"/>
</dbReference>
<gene>
    <name evidence="12" type="ORF">J8A68_003444</name>
</gene>
<keyword evidence="4" id="KW-0813">Transport</keyword>
<keyword evidence="5" id="KW-0653">Protein transport</keyword>
<evidence type="ECO:0000256" key="7">
    <source>
        <dbReference type="ARBA" id="ARBA00023136"/>
    </source>
</evidence>
<keyword evidence="7" id="KW-0472">Membrane</keyword>
<dbReference type="GO" id="GO:0007030">
    <property type="term" value="P:Golgi organization"/>
    <property type="evidence" value="ECO:0007669"/>
    <property type="project" value="TreeGrafter"/>
</dbReference>
<dbReference type="EMBL" id="JAGSYN010000153">
    <property type="protein sequence ID" value="KAG7663017.1"/>
    <property type="molecule type" value="Genomic_DNA"/>
</dbReference>
<dbReference type="PANTHER" id="PTHR13302:SF8">
    <property type="entry name" value="CONSERVED OLIGOMERIC GOLGI COMPLEX SUBUNIT 3"/>
    <property type="match status" value="1"/>
</dbReference>
<evidence type="ECO:0000256" key="5">
    <source>
        <dbReference type="ARBA" id="ARBA00022927"/>
    </source>
</evidence>
<dbReference type="GO" id="GO:0017119">
    <property type="term" value="C:Golgi transport complex"/>
    <property type="evidence" value="ECO:0007669"/>
    <property type="project" value="TreeGrafter"/>
</dbReference>
<dbReference type="AlphaFoldDB" id="A0A8J5UMD0"/>
<evidence type="ECO:0000256" key="1">
    <source>
        <dbReference type="ARBA" id="ARBA00004395"/>
    </source>
</evidence>
<evidence type="ECO:0000313" key="12">
    <source>
        <dbReference type="EMBL" id="KAG7663017.1"/>
    </source>
</evidence>
<feature type="compositionally biased region" description="Low complexity" evidence="9">
    <location>
        <begin position="837"/>
        <end position="848"/>
    </location>
</feature>
<dbReference type="GeneID" id="73470244"/>
<name>A0A8J5UMD0_9ASCO</name>
<dbReference type="GO" id="GO:0000139">
    <property type="term" value="C:Golgi membrane"/>
    <property type="evidence" value="ECO:0007669"/>
    <property type="project" value="UniProtKB-SubCell"/>
</dbReference>
<dbReference type="Pfam" id="PF20671">
    <property type="entry name" value="COG3_C"/>
    <property type="match status" value="1"/>
</dbReference>
<evidence type="ECO:0000259" key="10">
    <source>
        <dbReference type="Pfam" id="PF04136"/>
    </source>
</evidence>
<keyword evidence="13" id="KW-1185">Reference proteome</keyword>
<comment type="similarity">
    <text evidence="2">Belongs to the COG3 family.</text>
</comment>
<evidence type="ECO:0000259" key="11">
    <source>
        <dbReference type="Pfam" id="PF20671"/>
    </source>
</evidence>
<feature type="region of interest" description="Disordered" evidence="9">
    <location>
        <begin position="32"/>
        <end position="51"/>
    </location>
</feature>
<dbReference type="InterPro" id="IPR048685">
    <property type="entry name" value="COG3_C"/>
</dbReference>
<feature type="region of interest" description="Disordered" evidence="9">
    <location>
        <begin position="818"/>
        <end position="869"/>
    </location>
</feature>
<comment type="subcellular location">
    <subcellularLocation>
        <location evidence="1">Golgi apparatus membrane</location>
        <topology evidence="1">Peripheral membrane protein</topology>
    </subcellularLocation>
</comment>
<protein>
    <recommendedName>
        <fullName evidence="3">Conserved oligomeric Golgi complex subunit 3</fullName>
    </recommendedName>
    <alternativeName>
        <fullName evidence="8">Component of oligomeric Golgi complex 3</fullName>
    </alternativeName>
</protein>
<sequence length="869" mass="100851">MPRGRSNTIVAKIASDVPSFMEDHLDLGEYDTTKQIPIPSSPKTRRSRAMSDSQLIRIEQSPMITDAKLLIPLTGQEVNTIWSKYTESYDYDSVLKPQDITSINNLQLDKVLNFKNNIKRNKVQIDKFIIETNDLLEDIDTLMMKYNQISNETLDFDKEANELLEQQVSYINKYEQINQYLKHFEHLDSITKHLSRSGSHLLHQKREQLTNEILKQLDDSLEFIEEHPNFKESEIYGARFRQCMTRALTLIRNYLSSGELKSLADSIDRKLQEGLKDETKKNLTIDLLIYNEFNNYLKVNDNLFNDLVNEISIRAANHEEYNGLLNDVLGTYFNIRSSLLRTYISKNSTIDSFYRKTDHDLVQSCQDQISYFKKIIEKEYTLFLRFFIPENGEIPEFVSNQFYGFLRNILEPLYDGVRLLVLREQNISNLCQLTTLLQKYYEFEYDNNESILDNSSYYAQTEEIKYGDLFQSILEDTQDRLIFRIQKYVDDKLMNYKPKPEDLKIGNRKKSSLPPNERTEINILDIDYPENLFPHVYLPLGKTLTLLSNIYELINSVVFDDLAHYIVHSCIELLKGEFTKLAIAHMGKLDAKLAYLNNLIVLRSQINNFDIQYTRSDYSIDFISGLSDIWKMIKTRSFSFNNNGLLELAKKTVPKIINNMIDANQEMELELNNAVTDFLTECSNVVCEPILPKTVSKTSSPRDTTSIFKDNLLMKIPIYYNQIKIIIDDPAVTKFLMNNLSNIILLSYENYHKSLVDNISSMDDKIREEMSDVMEVDAMYGFINDIMTHMYEEDESIESKPQFNEDILNDLDIRDSTDADRLESNSPMTKQQPLIATSPSPGTPIPGTHLPGSSIVERTQFDTSSQNDT</sequence>
<organism evidence="12 13">
    <name type="scientific">[Candida] subhashii</name>
    <dbReference type="NCBI Taxonomy" id="561895"/>
    <lineage>
        <taxon>Eukaryota</taxon>
        <taxon>Fungi</taxon>
        <taxon>Dikarya</taxon>
        <taxon>Ascomycota</taxon>
        <taxon>Saccharomycotina</taxon>
        <taxon>Pichiomycetes</taxon>
        <taxon>Debaryomycetaceae</taxon>
        <taxon>Spathaspora</taxon>
    </lineage>
</organism>
<dbReference type="GO" id="GO:0006914">
    <property type="term" value="P:autophagy"/>
    <property type="evidence" value="ECO:0007669"/>
    <property type="project" value="TreeGrafter"/>
</dbReference>
<evidence type="ECO:0000313" key="13">
    <source>
        <dbReference type="Proteomes" id="UP000694255"/>
    </source>
</evidence>
<dbReference type="InterPro" id="IPR048320">
    <property type="entry name" value="COG3_N"/>
</dbReference>
<feature type="compositionally biased region" description="Polar residues" evidence="9">
    <location>
        <begin position="824"/>
        <end position="835"/>
    </location>
</feature>
<reference evidence="12 13" key="1">
    <citation type="journal article" date="2021" name="DNA Res.">
        <title>Genome analysis of Candida subhashii reveals its hybrid nature and dual mitochondrial genome conformations.</title>
        <authorList>
            <person name="Mixao V."/>
            <person name="Hegedusova E."/>
            <person name="Saus E."/>
            <person name="Pryszcz L.P."/>
            <person name="Cillingova A."/>
            <person name="Nosek J."/>
            <person name="Gabaldon T."/>
        </authorList>
    </citation>
    <scope>NUCLEOTIDE SEQUENCE [LARGE SCALE GENOMIC DNA]</scope>
    <source>
        <strain evidence="12 13">CBS 10753</strain>
    </source>
</reference>
<dbReference type="InterPro" id="IPR007265">
    <property type="entry name" value="COG_su3"/>
</dbReference>
<feature type="domain" description="Conserved oligomeric Golgi complex subunit 3 N-terminal" evidence="10">
    <location>
        <begin position="114"/>
        <end position="257"/>
    </location>
</feature>
<keyword evidence="6" id="KW-0333">Golgi apparatus</keyword>
<evidence type="ECO:0000256" key="3">
    <source>
        <dbReference type="ARBA" id="ARBA00020976"/>
    </source>
</evidence>
<dbReference type="OrthoDB" id="296793at2759"/>
<evidence type="ECO:0000256" key="4">
    <source>
        <dbReference type="ARBA" id="ARBA00022448"/>
    </source>
</evidence>
<evidence type="ECO:0000256" key="6">
    <source>
        <dbReference type="ARBA" id="ARBA00023034"/>
    </source>
</evidence>
<dbReference type="GO" id="GO:0006891">
    <property type="term" value="P:intra-Golgi vesicle-mediated transport"/>
    <property type="evidence" value="ECO:0007669"/>
    <property type="project" value="TreeGrafter"/>
</dbReference>
<dbReference type="PANTHER" id="PTHR13302">
    <property type="entry name" value="CONSERVED OLIGOMERIC GOLGI COMPLEX COMPONENT 3"/>
    <property type="match status" value="1"/>
</dbReference>
<accession>A0A8J5UMD0</accession>
<evidence type="ECO:0000256" key="9">
    <source>
        <dbReference type="SAM" id="MobiDB-lite"/>
    </source>
</evidence>
<dbReference type="GO" id="GO:0005801">
    <property type="term" value="C:cis-Golgi network"/>
    <property type="evidence" value="ECO:0007669"/>
    <property type="project" value="InterPro"/>
</dbReference>
<proteinExistence type="inferred from homology"/>
<dbReference type="RefSeq" id="XP_049263250.1">
    <property type="nucleotide sequence ID" value="XM_049407300.1"/>
</dbReference>
<dbReference type="Proteomes" id="UP000694255">
    <property type="component" value="Unassembled WGS sequence"/>
</dbReference>